<reference evidence="2 3" key="1">
    <citation type="journal article" name="Nat. Commun.">
        <title>Undinarchaeota illuminate DPANN phylogeny and the impact of gene transfer on archaeal evolution.</title>
        <authorList>
            <person name="Dombrowski N."/>
            <person name="Williams T.A."/>
            <person name="Sun J."/>
            <person name="Woodcroft B.J."/>
            <person name="Lee J.H."/>
            <person name="Minh B.Q."/>
            <person name="Rinke C."/>
            <person name="Spang A."/>
        </authorList>
    </citation>
    <scope>NUCLEOTIDE SEQUENCE [LARGE SCALE GENOMIC DNA]</scope>
    <source>
        <strain evidence="2">MAG_bin17</strain>
    </source>
</reference>
<accession>A0A832UL88</accession>
<evidence type="ECO:0000313" key="3">
    <source>
        <dbReference type="Proteomes" id="UP000604391"/>
    </source>
</evidence>
<feature type="transmembrane region" description="Helical" evidence="1">
    <location>
        <begin position="372"/>
        <end position="388"/>
    </location>
</feature>
<evidence type="ECO:0000256" key="1">
    <source>
        <dbReference type="SAM" id="Phobius"/>
    </source>
</evidence>
<feature type="transmembrane region" description="Helical" evidence="1">
    <location>
        <begin position="68"/>
        <end position="92"/>
    </location>
</feature>
<feature type="transmembrane region" description="Helical" evidence="1">
    <location>
        <begin position="127"/>
        <end position="144"/>
    </location>
</feature>
<dbReference type="InterPro" id="IPR002760">
    <property type="entry name" value="O_anti_polymase"/>
</dbReference>
<feature type="transmembrane region" description="Helical" evidence="1">
    <location>
        <begin position="98"/>
        <end position="115"/>
    </location>
</feature>
<proteinExistence type="predicted"/>
<feature type="transmembrane region" description="Helical" evidence="1">
    <location>
        <begin position="12"/>
        <end position="33"/>
    </location>
</feature>
<keyword evidence="1" id="KW-0812">Transmembrane</keyword>
<comment type="caution">
    <text evidence="2">The sequence shown here is derived from an EMBL/GenBank/DDBJ whole genome shotgun (WGS) entry which is preliminary data.</text>
</comment>
<dbReference type="EMBL" id="DVAD01000001">
    <property type="protein sequence ID" value="HIJ99218.1"/>
    <property type="molecule type" value="Genomic_DNA"/>
</dbReference>
<sequence length="392" mass="43136">MKAKKFDLMGPVLVPALYAVFLLLAGISFLLGLTPTKPSLLGFLFILISTPFYFAGMKAANKVYGKKVALLTPKLLILLSVIFYTFVVQGVFHPGLPVSALFAGLAGLLTYYLLSKWKTSNKSLDRIPYYFLLSGIAFILLTIYDVGAIPLFEGAVRYALLDNVYWGLGYVLYFIGYMLLLPQIKTGKSLFALIFVSSLLFILMAFRTELLVILIAGIASGYYRQKLSLKSVLAGFASALALIIILGYIFMPLLSPVEILLYRAGTTYVVFDEIAQESGLGGIEHGALSFKGDPRFYVGKMLLGLHRNITSTLLGPPVIDFGLAGAAVFMFLLAFILQLSRKSIASKSLVLQPFYPILLAYSVVWIETGLDQLDLVFFVAFFTAYLLVTSKK</sequence>
<feature type="transmembrane region" description="Helical" evidence="1">
    <location>
        <begin position="232"/>
        <end position="251"/>
    </location>
</feature>
<dbReference type="AlphaFoldDB" id="A0A832UL88"/>
<protein>
    <recommendedName>
        <fullName evidence="4">Oligosaccharide repeat unit polymerase</fullName>
    </recommendedName>
</protein>
<feature type="transmembrane region" description="Helical" evidence="1">
    <location>
        <begin position="39"/>
        <end position="56"/>
    </location>
</feature>
<dbReference type="Pfam" id="PF01901">
    <property type="entry name" value="O_anti_polymase"/>
    <property type="match status" value="1"/>
</dbReference>
<evidence type="ECO:0000313" key="2">
    <source>
        <dbReference type="EMBL" id="HIJ99218.1"/>
    </source>
</evidence>
<keyword evidence="1" id="KW-1133">Transmembrane helix</keyword>
<name>A0A832UL88_9ARCH</name>
<evidence type="ECO:0008006" key="4">
    <source>
        <dbReference type="Google" id="ProtNLM"/>
    </source>
</evidence>
<keyword evidence="1" id="KW-0472">Membrane</keyword>
<keyword evidence="3" id="KW-1185">Reference proteome</keyword>
<feature type="transmembrane region" description="Helical" evidence="1">
    <location>
        <begin position="164"/>
        <end position="181"/>
    </location>
</feature>
<gene>
    <name evidence="2" type="ORF">H1011_00110</name>
</gene>
<dbReference type="Proteomes" id="UP000604391">
    <property type="component" value="Unassembled WGS sequence"/>
</dbReference>
<feature type="transmembrane region" description="Helical" evidence="1">
    <location>
        <begin position="318"/>
        <end position="337"/>
    </location>
</feature>
<feature type="transmembrane region" description="Helical" evidence="1">
    <location>
        <begin position="349"/>
        <end position="366"/>
    </location>
</feature>
<organism evidence="2 3">
    <name type="scientific">Candidatus Undinarchaeum marinum</name>
    <dbReference type="NCBI Taxonomy" id="2756141"/>
    <lineage>
        <taxon>Archaea</taxon>
        <taxon>Candidatus Undinarchaeota</taxon>
        <taxon>Candidatus Undinarchaeia</taxon>
        <taxon>Candidatus Undinarchaeales</taxon>
        <taxon>Candidatus Undinarchaeaceae</taxon>
        <taxon>Candidatus Undinarchaeum</taxon>
    </lineage>
</organism>